<organism evidence="1 2">
    <name type="scientific">Mycobacterium kansasii</name>
    <dbReference type="NCBI Taxonomy" id="1768"/>
    <lineage>
        <taxon>Bacteria</taxon>
        <taxon>Bacillati</taxon>
        <taxon>Actinomycetota</taxon>
        <taxon>Actinomycetes</taxon>
        <taxon>Mycobacteriales</taxon>
        <taxon>Mycobacteriaceae</taxon>
        <taxon>Mycobacterium</taxon>
    </lineage>
</organism>
<evidence type="ECO:0000313" key="2">
    <source>
        <dbReference type="Proteomes" id="UP000189229"/>
    </source>
</evidence>
<protein>
    <submittedName>
        <fullName evidence="1">Uncharacterized protein</fullName>
    </submittedName>
</protein>
<accession>A0A1V3XIL3</accession>
<dbReference type="Proteomes" id="UP000189229">
    <property type="component" value="Unassembled WGS sequence"/>
</dbReference>
<evidence type="ECO:0000313" key="1">
    <source>
        <dbReference type="EMBL" id="OOK79044.1"/>
    </source>
</evidence>
<gene>
    <name evidence="1" type="ORF">BZL30_2543</name>
</gene>
<dbReference type="AlphaFoldDB" id="A0A1V3XIL3"/>
<sequence>MRLIEHVEFPLNVKRELTGMSDIWRFRVGPIAAAIFEIHGRASSRPAGK</sequence>
<comment type="caution">
    <text evidence="1">The sequence shown here is derived from an EMBL/GenBank/DDBJ whole genome shotgun (WGS) entry which is preliminary data.</text>
</comment>
<reference evidence="1 2" key="1">
    <citation type="submission" date="2017-02" db="EMBL/GenBank/DDBJ databases">
        <title>Complete genome sequences of Mycobacterium kansasii strains isolated from rhesus macaques.</title>
        <authorList>
            <person name="Panda A."/>
            <person name="Nagaraj S."/>
            <person name="Zhao X."/>
            <person name="Tettelin H."/>
            <person name="Detolla L.J."/>
        </authorList>
    </citation>
    <scope>NUCLEOTIDE SEQUENCE [LARGE SCALE GENOMIC DNA]</scope>
    <source>
        <strain evidence="1 2">11-3813</strain>
    </source>
</reference>
<proteinExistence type="predicted"/>
<dbReference type="EMBL" id="MVBM01000002">
    <property type="protein sequence ID" value="OOK79044.1"/>
    <property type="molecule type" value="Genomic_DNA"/>
</dbReference>
<name>A0A1V3XIL3_MYCKA</name>